<organism evidence="1 2">
    <name type="scientific">Panagrolaimus sp. PS1159</name>
    <dbReference type="NCBI Taxonomy" id="55785"/>
    <lineage>
        <taxon>Eukaryota</taxon>
        <taxon>Metazoa</taxon>
        <taxon>Ecdysozoa</taxon>
        <taxon>Nematoda</taxon>
        <taxon>Chromadorea</taxon>
        <taxon>Rhabditida</taxon>
        <taxon>Tylenchina</taxon>
        <taxon>Panagrolaimomorpha</taxon>
        <taxon>Panagrolaimoidea</taxon>
        <taxon>Panagrolaimidae</taxon>
        <taxon>Panagrolaimus</taxon>
    </lineage>
</organism>
<evidence type="ECO:0000313" key="1">
    <source>
        <dbReference type="Proteomes" id="UP000887580"/>
    </source>
</evidence>
<accession>A0AC35GTL7</accession>
<reference evidence="2" key="1">
    <citation type="submission" date="2022-11" db="UniProtKB">
        <authorList>
            <consortium name="WormBaseParasite"/>
        </authorList>
    </citation>
    <scope>IDENTIFICATION</scope>
</reference>
<dbReference type="Proteomes" id="UP000887580">
    <property type="component" value="Unplaced"/>
</dbReference>
<dbReference type="WBParaSite" id="PS1159_v2.g8557.t1">
    <property type="protein sequence ID" value="PS1159_v2.g8557.t1"/>
    <property type="gene ID" value="PS1159_v2.g8557"/>
</dbReference>
<name>A0AC35GTL7_9BILA</name>
<protein>
    <submittedName>
        <fullName evidence="2">Uncharacterized protein</fullName>
    </submittedName>
</protein>
<evidence type="ECO:0000313" key="2">
    <source>
        <dbReference type="WBParaSite" id="PS1159_v2.g8557.t1"/>
    </source>
</evidence>
<proteinExistence type="predicted"/>
<sequence>MPLKFEKIFTTVFAVLIICQIAFAQWQLPVVSCSGPDITPNFCTQECVSSDFTRFNYGECTNPTTCTCYWVEQ</sequence>